<gene>
    <name evidence="3" type="ordered locus">Mrub_0982</name>
    <name evidence="4" type="ORF">K649_04550</name>
</gene>
<dbReference type="SUPFAM" id="SSF52540">
    <property type="entry name" value="P-loop containing nucleoside triphosphate hydrolases"/>
    <property type="match status" value="2"/>
</dbReference>
<keyword evidence="5" id="KW-1185">Reference proteome</keyword>
<sequence>MKPLKLLLDGFGPYAEAQAVQFDHDVSLFAITGPTGSGKSTLLDAITYALYKATPRIGSSGLKDLKHPQAESAKVELTFAMGEQVWRVVRVVGKESQSRLEYLQQNQWKTHPASERVRELDAKLAEILGMDYETFTRAILLPQGQFDLFLRGSPKERRETLIKLYGLESLKAMRERAAARLAALNKQKDRLEGELDTLAEAEEERIAALQDEIAGLAQSERELGQRVEEIERTLKKLEELSQLYSTLEALRRRKQTWESEQPRIAETIAKLARAEQAERIWPQLEALQTSQRDLEQAQHILKAHRSELAKLEALLEKLRQGFDPERLEGLKRSQAQIPLLKDQEARLKRYGGQLELHHPSPLPFDEDRLEQLREAERLFADLARARTQAERAQTRLQAALREAEKAQAEHAELENKLKSLKDQGQGQKTELEEAKAALEREKLRQGIAHYHPHLKVGEPCPLCGHPVAALPPAQPQADLQALKTRVERLEATLTELRADYKAAQKRLDDLNEQLPKLQTQVQTLQAEADEAGKAYADLEAKSRALGSLEQVRAERTQRLAALAQEIRAVAGGLTPAAYEQQLLKELKAAQDRADQIAQAEASLTEARGKVQSQAEVVRVLEASLARQQEAVETLWREARFEDLEAVRAARLSPAEVAALRKRVQDHELEGAQIARELRELEAKLQGQEPVDAAQVAEQKQRLAELKEALDSTKQRLGARKEALKHLQKQLERKRQIQKEKADLDKQIDLWEQLELDLKGNRFQDFLLERYQSGLLSRASELIQSLSHNRYTLRLEDGDYFVFDRWTEALRPVRTLSGGESFMASLCLALSLSEHLSRGRIGALFLDEGFGTLDAETLEQVAGVLEALPSQGRLVGIVTHVEALAERMPARLEVSKSPAGSRVRWRD</sequence>
<evidence type="ECO:0000313" key="3">
    <source>
        <dbReference type="EMBL" id="ADD27747.1"/>
    </source>
</evidence>
<protein>
    <submittedName>
        <fullName evidence="3">SMC domain protein</fullName>
    </submittedName>
    <submittedName>
        <fullName evidence="4">SMC domain-containing protein</fullName>
    </submittedName>
</protein>
<dbReference type="PANTHER" id="PTHR32114">
    <property type="entry name" value="ABC TRANSPORTER ABCH.3"/>
    <property type="match status" value="1"/>
</dbReference>
<dbReference type="eggNOG" id="COG0419">
    <property type="taxonomic scope" value="Bacteria"/>
</dbReference>
<feature type="coiled-coil region" evidence="1">
    <location>
        <begin position="479"/>
        <end position="541"/>
    </location>
</feature>
<dbReference type="GO" id="GO:0006302">
    <property type="term" value="P:double-strand break repair"/>
    <property type="evidence" value="ECO:0007669"/>
    <property type="project" value="InterPro"/>
</dbReference>
<evidence type="ECO:0000259" key="2">
    <source>
        <dbReference type="Pfam" id="PF13476"/>
    </source>
</evidence>
<dbReference type="Gene3D" id="1.20.5.340">
    <property type="match status" value="1"/>
</dbReference>
<feature type="coiled-coil region" evidence="1">
    <location>
        <begin position="287"/>
        <end position="321"/>
    </location>
</feature>
<reference evidence="4 6" key="3">
    <citation type="submission" date="2013-04" db="EMBL/GenBank/DDBJ databases">
        <authorList>
            <person name="Chin J."/>
            <person name="Alexander D.H."/>
            <person name="Marks P."/>
            <person name="Korlach J."/>
            <person name="Clum A."/>
            <person name="Copeland A."/>
        </authorList>
    </citation>
    <scope>NUCLEOTIDE SEQUENCE [LARGE SCALE GENOMIC DNA]</scope>
    <source>
        <strain evidence="6">ATCC 35948 / DSM 1279 / VKM B-1258 / 21</strain>
        <strain evidence="4">DSM 1279</strain>
    </source>
</reference>
<dbReference type="Proteomes" id="UP000006655">
    <property type="component" value="Chromosome"/>
</dbReference>
<dbReference type="Gene3D" id="3.40.50.300">
    <property type="entry name" value="P-loop containing nucleotide triphosphate hydrolases"/>
    <property type="match status" value="2"/>
</dbReference>
<dbReference type="EMBL" id="CP001743">
    <property type="protein sequence ID" value="ADD27747.1"/>
    <property type="molecule type" value="Genomic_DNA"/>
</dbReference>
<dbReference type="Proteomes" id="UP000013026">
    <property type="component" value="Chromosome"/>
</dbReference>
<evidence type="ECO:0000313" key="6">
    <source>
        <dbReference type="Proteomes" id="UP000013026"/>
    </source>
</evidence>
<proteinExistence type="predicted"/>
<dbReference type="KEGG" id="mre:K649_04550"/>
<dbReference type="PATRIC" id="fig|504728.9.peg.940"/>
<dbReference type="EMBL" id="CP005385">
    <property type="protein sequence ID" value="AGK04212.1"/>
    <property type="molecule type" value="Genomic_DNA"/>
</dbReference>
<dbReference type="STRING" id="504728.K649_04550"/>
<name>D3PQL4_MEIRD</name>
<dbReference type="GO" id="GO:0016887">
    <property type="term" value="F:ATP hydrolysis activity"/>
    <property type="evidence" value="ECO:0007669"/>
    <property type="project" value="InterPro"/>
</dbReference>
<dbReference type="KEGG" id="mrb:Mrub_0982"/>
<dbReference type="InterPro" id="IPR027417">
    <property type="entry name" value="P-loop_NTPase"/>
</dbReference>
<evidence type="ECO:0000256" key="1">
    <source>
        <dbReference type="SAM" id="Coils"/>
    </source>
</evidence>
<dbReference type="PANTHER" id="PTHR32114:SF2">
    <property type="entry name" value="ABC TRANSPORTER ABCH.3"/>
    <property type="match status" value="1"/>
</dbReference>
<dbReference type="RefSeq" id="WP_013013266.1">
    <property type="nucleotide sequence ID" value="NC_013946.1"/>
</dbReference>
<feature type="coiled-coil region" evidence="1">
    <location>
        <begin position="167"/>
        <end position="260"/>
    </location>
</feature>
<feature type="coiled-coil region" evidence="1">
    <location>
        <begin position="372"/>
        <end position="441"/>
    </location>
</feature>
<evidence type="ECO:0000313" key="4">
    <source>
        <dbReference type="EMBL" id="AGK04212.1"/>
    </source>
</evidence>
<accession>D3PQL4</accession>
<reference evidence="3 5" key="1">
    <citation type="journal article" date="2010" name="Stand. Genomic Sci.">
        <title>Complete genome sequence of Meiothermus ruber type strain (21).</title>
        <authorList>
            <person name="Tindall B.J."/>
            <person name="Sikorski J."/>
            <person name="Lucas S."/>
            <person name="Goltsman E."/>
            <person name="Copeland A."/>
            <person name="Glavina Del Rio T."/>
            <person name="Nolan M."/>
            <person name="Tice H."/>
            <person name="Cheng J.F."/>
            <person name="Han C."/>
            <person name="Pitluck S."/>
            <person name="Liolios K."/>
            <person name="Ivanova N."/>
            <person name="Mavromatis K."/>
            <person name="Ovchinnikova G."/>
            <person name="Pati A."/>
            <person name="Fahnrich R."/>
            <person name="Goodwin L."/>
            <person name="Chen A."/>
            <person name="Palaniappan K."/>
            <person name="Land M."/>
            <person name="Hauser L."/>
            <person name="Chang Y.J."/>
            <person name="Jeffries C.D."/>
            <person name="Rohde M."/>
            <person name="Goker M."/>
            <person name="Woyke T."/>
            <person name="Bristow J."/>
            <person name="Eisen J.A."/>
            <person name="Markowitz V."/>
            <person name="Hugenholtz P."/>
            <person name="Kyrpides N.C."/>
            <person name="Klenk H.P."/>
            <person name="Lapidus A."/>
        </authorList>
    </citation>
    <scope>NUCLEOTIDE SEQUENCE [LARGE SCALE GENOMIC DNA]</scope>
    <source>
        <strain evidence="5">ATCC 35948 / DSM 1279 / VKM B-1258 / 21</strain>
        <strain evidence="3">DSM 1279</strain>
    </source>
</reference>
<dbReference type="Pfam" id="PF13476">
    <property type="entry name" value="AAA_23"/>
    <property type="match status" value="1"/>
</dbReference>
<feature type="domain" description="Rad50/SbcC-type AAA" evidence="2">
    <location>
        <begin position="5"/>
        <end position="237"/>
    </location>
</feature>
<dbReference type="OrthoDB" id="9795626at2"/>
<reference evidence="4" key="2">
    <citation type="submission" date="2013-04" db="EMBL/GenBank/DDBJ databases">
        <title>Non-Hybrid, Finished Microbial Genome Assemblies from Long-Read SMRT Sequencing Data.</title>
        <authorList>
            <person name="Klammer A."/>
            <person name="Drake J."/>
            <person name="Heiner C."/>
            <person name="Clum A."/>
            <person name="Copeland A."/>
            <person name="Huddleston J."/>
            <person name="Eichler E."/>
            <person name="Turner S.W."/>
        </authorList>
    </citation>
    <scope>NUCLEOTIDE SEQUENCE</scope>
    <source>
        <strain evidence="4">DSM 1279</strain>
    </source>
</reference>
<dbReference type="AlphaFoldDB" id="D3PQL4"/>
<evidence type="ECO:0000313" key="5">
    <source>
        <dbReference type="Proteomes" id="UP000006655"/>
    </source>
</evidence>
<organism evidence="4 6">
    <name type="scientific">Meiothermus ruber (strain ATCC 35948 / DSM 1279 / VKM B-1258 / 21)</name>
    <name type="common">Thermus ruber</name>
    <dbReference type="NCBI Taxonomy" id="504728"/>
    <lineage>
        <taxon>Bacteria</taxon>
        <taxon>Thermotogati</taxon>
        <taxon>Deinococcota</taxon>
        <taxon>Deinococci</taxon>
        <taxon>Thermales</taxon>
        <taxon>Thermaceae</taxon>
        <taxon>Meiothermus</taxon>
    </lineage>
</organism>
<feature type="coiled-coil region" evidence="1">
    <location>
        <begin position="663"/>
        <end position="753"/>
    </location>
</feature>
<dbReference type="InterPro" id="IPR038729">
    <property type="entry name" value="Rad50/SbcC_AAA"/>
</dbReference>
<dbReference type="Pfam" id="PF13558">
    <property type="entry name" value="SbcC_Walker_B"/>
    <property type="match status" value="1"/>
</dbReference>
<keyword evidence="1" id="KW-0175">Coiled coil</keyword>